<accession>A0A1X0IFP7</accession>
<proteinExistence type="predicted"/>
<gene>
    <name evidence="2" type="ORF">BST39_03450</name>
</gene>
<protein>
    <submittedName>
        <fullName evidence="2">Uncharacterized protein</fullName>
    </submittedName>
</protein>
<organism evidence="2 3">
    <name type="scientific">Mycobacterium paraseoulense</name>
    <dbReference type="NCBI Taxonomy" id="590652"/>
    <lineage>
        <taxon>Bacteria</taxon>
        <taxon>Bacillati</taxon>
        <taxon>Actinomycetota</taxon>
        <taxon>Actinomycetes</taxon>
        <taxon>Mycobacteriales</taxon>
        <taxon>Mycobacteriaceae</taxon>
        <taxon>Mycobacterium</taxon>
    </lineage>
</organism>
<dbReference type="OrthoDB" id="4552130at2"/>
<evidence type="ECO:0000256" key="1">
    <source>
        <dbReference type="SAM" id="Phobius"/>
    </source>
</evidence>
<dbReference type="AlphaFoldDB" id="A0A1X0IFP7"/>
<evidence type="ECO:0000313" key="3">
    <source>
        <dbReference type="Proteomes" id="UP000192513"/>
    </source>
</evidence>
<keyword evidence="1" id="KW-1133">Transmembrane helix</keyword>
<comment type="caution">
    <text evidence="2">The sequence shown here is derived from an EMBL/GenBank/DDBJ whole genome shotgun (WGS) entry which is preliminary data.</text>
</comment>
<dbReference type="EMBL" id="MVIE01000003">
    <property type="protein sequence ID" value="ORB45792.1"/>
    <property type="molecule type" value="Genomic_DNA"/>
</dbReference>
<keyword evidence="3" id="KW-1185">Reference proteome</keyword>
<evidence type="ECO:0000313" key="2">
    <source>
        <dbReference type="EMBL" id="ORB45792.1"/>
    </source>
</evidence>
<name>A0A1X0IFP7_9MYCO</name>
<dbReference type="Proteomes" id="UP000192513">
    <property type="component" value="Unassembled WGS sequence"/>
</dbReference>
<feature type="transmembrane region" description="Helical" evidence="1">
    <location>
        <begin position="34"/>
        <end position="58"/>
    </location>
</feature>
<keyword evidence="1" id="KW-0472">Membrane</keyword>
<dbReference type="STRING" id="590652.BST39_03450"/>
<reference evidence="2 3" key="1">
    <citation type="submission" date="2017-02" db="EMBL/GenBank/DDBJ databases">
        <title>The new phylogeny of genus Mycobacterium.</title>
        <authorList>
            <person name="Tortoli E."/>
            <person name="Trovato A."/>
            <person name="Cirillo D.M."/>
        </authorList>
    </citation>
    <scope>NUCLEOTIDE SEQUENCE [LARGE SCALE GENOMIC DNA]</scope>
    <source>
        <strain evidence="2 3">DSM 45000</strain>
    </source>
</reference>
<keyword evidence="1" id="KW-0812">Transmembrane</keyword>
<sequence length="145" mass="15979">MSESTVDAVAPAEPLPPGTTSAWARMHTWLKRGLFVCLFGLVIEGSLTVPVMAVWYGWPTLSLTQICSELLKVRYSDDTLECRQPYPLGGPPFGGAPEAAGQHTAKDDWGVQPHPRYNRIGFRELVKIHDERIARQAKASAIPKP</sequence>